<feature type="signal peptide" evidence="1">
    <location>
        <begin position="1"/>
        <end position="20"/>
    </location>
</feature>
<keyword evidence="1" id="KW-0732">Signal</keyword>
<dbReference type="Proteomes" id="UP000235388">
    <property type="component" value="Unassembled WGS sequence"/>
</dbReference>
<dbReference type="AlphaFoldDB" id="A0A2N5VWK7"/>
<accession>A0A2N5VWK7</accession>
<dbReference type="EMBL" id="PGCI01000022">
    <property type="protein sequence ID" value="PLW48587.1"/>
    <property type="molecule type" value="Genomic_DNA"/>
</dbReference>
<evidence type="ECO:0000313" key="2">
    <source>
        <dbReference type="EMBL" id="PLW48587.1"/>
    </source>
</evidence>
<dbReference type="PROSITE" id="PS51257">
    <property type="entry name" value="PROKAR_LIPOPROTEIN"/>
    <property type="match status" value="1"/>
</dbReference>
<evidence type="ECO:0008006" key="6">
    <source>
        <dbReference type="Google" id="ProtNLM"/>
    </source>
</evidence>
<protein>
    <recommendedName>
        <fullName evidence="6">Cyanovirin-N domain-containing protein</fullName>
    </recommendedName>
</protein>
<name>A0A2N5VWK7_9BASI</name>
<dbReference type="Proteomes" id="UP000235392">
    <property type="component" value="Unassembled WGS sequence"/>
</dbReference>
<comment type="caution">
    <text evidence="3">The sequence shown here is derived from an EMBL/GenBank/DDBJ whole genome shotgun (WGS) entry which is preliminary data.</text>
</comment>
<proteinExistence type="predicted"/>
<evidence type="ECO:0000313" key="5">
    <source>
        <dbReference type="Proteomes" id="UP000235392"/>
    </source>
</evidence>
<keyword evidence="4" id="KW-1185">Reference proteome</keyword>
<gene>
    <name evidence="3" type="ORF">PCANC_04905</name>
    <name evidence="2" type="ORF">PCASD_03391</name>
</gene>
<feature type="chain" id="PRO_5015084092" description="Cyanovirin-N domain-containing protein" evidence="1">
    <location>
        <begin position="21"/>
        <end position="103"/>
    </location>
</feature>
<dbReference type="EMBL" id="PGCJ01000047">
    <property type="protein sequence ID" value="PLW54374.1"/>
    <property type="molecule type" value="Genomic_DNA"/>
</dbReference>
<sequence length="103" mass="10285">MRSTTVVIALSLALFQSCSAAFLGSLLGGGGAPPSLGGAECLNSGGFVDVGLLESETCIVPAGSGPFTCGNTEGFISLELLNSINCIETKNAESKTGINDNKA</sequence>
<organism evidence="3 4">
    <name type="scientific">Puccinia coronata f. sp. avenae</name>
    <dbReference type="NCBI Taxonomy" id="200324"/>
    <lineage>
        <taxon>Eukaryota</taxon>
        <taxon>Fungi</taxon>
        <taxon>Dikarya</taxon>
        <taxon>Basidiomycota</taxon>
        <taxon>Pucciniomycotina</taxon>
        <taxon>Pucciniomycetes</taxon>
        <taxon>Pucciniales</taxon>
        <taxon>Pucciniaceae</taxon>
        <taxon>Puccinia</taxon>
    </lineage>
</organism>
<evidence type="ECO:0000256" key="1">
    <source>
        <dbReference type="SAM" id="SignalP"/>
    </source>
</evidence>
<evidence type="ECO:0000313" key="4">
    <source>
        <dbReference type="Proteomes" id="UP000235388"/>
    </source>
</evidence>
<evidence type="ECO:0000313" key="3">
    <source>
        <dbReference type="EMBL" id="PLW54374.1"/>
    </source>
</evidence>
<reference evidence="4 5" key="1">
    <citation type="submission" date="2017-11" db="EMBL/GenBank/DDBJ databases">
        <title>De novo assembly and phasing of dikaryotic genomes from two isolates of Puccinia coronata f. sp. avenae, the causal agent of oat crown rust.</title>
        <authorList>
            <person name="Miller M.E."/>
            <person name="Zhang Y."/>
            <person name="Omidvar V."/>
            <person name="Sperschneider J."/>
            <person name="Schwessinger B."/>
            <person name="Raley C."/>
            <person name="Palmer J.M."/>
            <person name="Garnica D."/>
            <person name="Upadhyaya N."/>
            <person name="Rathjen J."/>
            <person name="Taylor J.M."/>
            <person name="Park R.F."/>
            <person name="Dodds P.N."/>
            <person name="Hirsch C.D."/>
            <person name="Kianian S.F."/>
            <person name="Figueroa M."/>
        </authorList>
    </citation>
    <scope>NUCLEOTIDE SEQUENCE [LARGE SCALE GENOMIC DNA]</scope>
    <source>
        <strain evidence="3">12NC29</strain>
        <strain evidence="2">12SD80</strain>
    </source>
</reference>